<evidence type="ECO:0000313" key="2">
    <source>
        <dbReference type="Proteomes" id="UP001523262"/>
    </source>
</evidence>
<dbReference type="EMBL" id="JAMQCR010000002">
    <property type="protein sequence ID" value="MCM2534812.1"/>
    <property type="molecule type" value="Genomic_DNA"/>
</dbReference>
<name>A0ABT0WER6_9BACI</name>
<keyword evidence="2" id="KW-1185">Reference proteome</keyword>
<sequence length="65" mass="7978">MYLVQKEWKSNEYEKLSDCPSFKTAYTYREALNVLIKGPKYVDETQLKRMIEEELEIEENWKNRK</sequence>
<dbReference type="Proteomes" id="UP001523262">
    <property type="component" value="Unassembled WGS sequence"/>
</dbReference>
<evidence type="ECO:0000313" key="1">
    <source>
        <dbReference type="EMBL" id="MCM2534812.1"/>
    </source>
</evidence>
<comment type="caution">
    <text evidence="1">The sequence shown here is derived from an EMBL/GenBank/DDBJ whole genome shotgun (WGS) entry which is preliminary data.</text>
</comment>
<proteinExistence type="predicted"/>
<organism evidence="1 2">
    <name type="scientific">Neobacillus pocheonensis</name>
    <dbReference type="NCBI Taxonomy" id="363869"/>
    <lineage>
        <taxon>Bacteria</taxon>
        <taxon>Bacillati</taxon>
        <taxon>Bacillota</taxon>
        <taxon>Bacilli</taxon>
        <taxon>Bacillales</taxon>
        <taxon>Bacillaceae</taxon>
        <taxon>Neobacillus</taxon>
    </lineage>
</organism>
<reference evidence="1 2" key="1">
    <citation type="submission" date="2022-06" db="EMBL/GenBank/DDBJ databases">
        <authorList>
            <person name="Jeon C.O."/>
        </authorList>
    </citation>
    <scope>NUCLEOTIDE SEQUENCE [LARGE SCALE GENOMIC DNA]</scope>
    <source>
        <strain evidence="1 2">KCTC 13943</strain>
    </source>
</reference>
<gene>
    <name evidence="1" type="ORF">NDK43_23820</name>
</gene>
<accession>A0ABT0WER6</accession>
<protein>
    <submittedName>
        <fullName evidence="1">Uncharacterized protein</fullName>
    </submittedName>
</protein>